<evidence type="ECO:0000313" key="1">
    <source>
        <dbReference type="EMBL" id="CAL4087950.1"/>
    </source>
</evidence>
<sequence length="155" mass="17807">AMSQNDYIIHPASRHSLHLCWDISKSRFQLCDEKPHKNISLRFVNVPGPYRSTKYLLMLQEKVSGNHSLILNATNIQKQPNEEEHVTEDVKFDVLKLDNKGNIALVVKTKRKIWWLCHAALRQVALCSGTAPTVFGTWTVIEVIENQKNKIQSFI</sequence>
<accession>A0AAV2QNA7</accession>
<proteinExistence type="predicted"/>
<feature type="non-terminal residue" evidence="1">
    <location>
        <position position="1"/>
    </location>
</feature>
<evidence type="ECO:0000313" key="2">
    <source>
        <dbReference type="Proteomes" id="UP001497623"/>
    </source>
</evidence>
<gene>
    <name evidence="1" type="ORF">MNOR_LOCUS13369</name>
</gene>
<keyword evidence="2" id="KW-1185">Reference proteome</keyword>
<reference evidence="1 2" key="1">
    <citation type="submission" date="2024-05" db="EMBL/GenBank/DDBJ databases">
        <authorList>
            <person name="Wallberg A."/>
        </authorList>
    </citation>
    <scope>NUCLEOTIDE SEQUENCE [LARGE SCALE GENOMIC DNA]</scope>
</reference>
<dbReference type="Proteomes" id="UP001497623">
    <property type="component" value="Unassembled WGS sequence"/>
</dbReference>
<organism evidence="1 2">
    <name type="scientific">Meganyctiphanes norvegica</name>
    <name type="common">Northern krill</name>
    <name type="synonym">Thysanopoda norvegica</name>
    <dbReference type="NCBI Taxonomy" id="48144"/>
    <lineage>
        <taxon>Eukaryota</taxon>
        <taxon>Metazoa</taxon>
        <taxon>Ecdysozoa</taxon>
        <taxon>Arthropoda</taxon>
        <taxon>Crustacea</taxon>
        <taxon>Multicrustacea</taxon>
        <taxon>Malacostraca</taxon>
        <taxon>Eumalacostraca</taxon>
        <taxon>Eucarida</taxon>
        <taxon>Euphausiacea</taxon>
        <taxon>Euphausiidae</taxon>
        <taxon>Meganyctiphanes</taxon>
    </lineage>
</organism>
<dbReference type="EMBL" id="CAXKWB010007621">
    <property type="protein sequence ID" value="CAL4087950.1"/>
    <property type="molecule type" value="Genomic_DNA"/>
</dbReference>
<name>A0AAV2QNA7_MEGNR</name>
<protein>
    <submittedName>
        <fullName evidence="1">Uncharacterized protein</fullName>
    </submittedName>
</protein>
<dbReference type="AlphaFoldDB" id="A0AAV2QNA7"/>
<comment type="caution">
    <text evidence="1">The sequence shown here is derived from an EMBL/GenBank/DDBJ whole genome shotgun (WGS) entry which is preliminary data.</text>
</comment>